<evidence type="ECO:0000313" key="4">
    <source>
        <dbReference type="Proteomes" id="UP001459277"/>
    </source>
</evidence>
<dbReference type="Proteomes" id="UP001459277">
    <property type="component" value="Unassembled WGS sequence"/>
</dbReference>
<gene>
    <name evidence="3" type="ORF">SO802_025400</name>
</gene>
<dbReference type="PANTHER" id="PTHR33054">
    <property type="entry name" value="CCHC-TYPE DOMAIN-CONTAINING PROTEIN"/>
    <property type="match status" value="1"/>
</dbReference>
<name>A0AAW2BZZ3_9ROSI</name>
<keyword evidence="4" id="KW-1185">Reference proteome</keyword>
<keyword evidence="1" id="KW-0175">Coiled coil</keyword>
<dbReference type="PANTHER" id="PTHR33054:SF9">
    <property type="entry name" value="CCHC-TYPE DOMAIN-CONTAINING PROTEIN"/>
    <property type="match status" value="1"/>
</dbReference>
<protein>
    <submittedName>
        <fullName evidence="3">Uncharacterized protein</fullName>
    </submittedName>
</protein>
<proteinExistence type="predicted"/>
<dbReference type="EMBL" id="JAZDWU010000009">
    <property type="protein sequence ID" value="KAK9990415.1"/>
    <property type="molecule type" value="Genomic_DNA"/>
</dbReference>
<reference evidence="3 4" key="1">
    <citation type="submission" date="2024-01" db="EMBL/GenBank/DDBJ databases">
        <title>A telomere-to-telomere, gap-free genome of sweet tea (Lithocarpus litseifolius).</title>
        <authorList>
            <person name="Zhou J."/>
        </authorList>
    </citation>
    <scope>NUCLEOTIDE SEQUENCE [LARGE SCALE GENOMIC DNA]</scope>
    <source>
        <strain evidence="3">Zhou-2022a</strain>
        <tissue evidence="3">Leaf</tissue>
    </source>
</reference>
<comment type="caution">
    <text evidence="3">The sequence shown here is derived from an EMBL/GenBank/DDBJ whole genome shotgun (WGS) entry which is preliminary data.</text>
</comment>
<organism evidence="3 4">
    <name type="scientific">Lithocarpus litseifolius</name>
    <dbReference type="NCBI Taxonomy" id="425828"/>
    <lineage>
        <taxon>Eukaryota</taxon>
        <taxon>Viridiplantae</taxon>
        <taxon>Streptophyta</taxon>
        <taxon>Embryophyta</taxon>
        <taxon>Tracheophyta</taxon>
        <taxon>Spermatophyta</taxon>
        <taxon>Magnoliopsida</taxon>
        <taxon>eudicotyledons</taxon>
        <taxon>Gunneridae</taxon>
        <taxon>Pentapetalae</taxon>
        <taxon>rosids</taxon>
        <taxon>fabids</taxon>
        <taxon>Fagales</taxon>
        <taxon>Fagaceae</taxon>
        <taxon>Lithocarpus</taxon>
    </lineage>
</organism>
<accession>A0AAW2BZZ3</accession>
<feature type="coiled-coil region" evidence="1">
    <location>
        <begin position="71"/>
        <end position="98"/>
    </location>
</feature>
<evidence type="ECO:0000256" key="2">
    <source>
        <dbReference type="SAM" id="MobiDB-lite"/>
    </source>
</evidence>
<evidence type="ECO:0000313" key="3">
    <source>
        <dbReference type="EMBL" id="KAK9990415.1"/>
    </source>
</evidence>
<dbReference type="AlphaFoldDB" id="A0AAW2BZZ3"/>
<sequence>MASPTPQTLQVLFLDLIEKVENPVVKAEYLSKFQKTLVRETKEPKPKSSKSPINFEEILNRFTKVKKEVTVNDLQHEIKEIKFEVRTLKEEVRKLGQALTILRIDHYFLDQKMKHQDNASHQGNDEAGPSYQNPSDDEVENIFDESTNPSLRTKDKTARIHDQLFNLKCPTLSDFRWYEDAFTTRVMFRDDCNSPFWKEKFINGLPRLFAYKILLTLSSPSGVIDYDNLTYGDISSVIRRECLKMFNDMKISREAKYDARCFCNQDDLPPIAPSKRKCRRKPKQHS</sequence>
<evidence type="ECO:0000256" key="1">
    <source>
        <dbReference type="SAM" id="Coils"/>
    </source>
</evidence>
<feature type="region of interest" description="Disordered" evidence="2">
    <location>
        <begin position="115"/>
        <end position="148"/>
    </location>
</feature>